<dbReference type="PANTHER" id="PTHR47307">
    <property type="entry name" value="GLUTATHIONE-REGULATED POTASSIUM-EFFLUX SYSTEM ANCILLARY PROTEIN KEFG"/>
    <property type="match status" value="1"/>
</dbReference>
<name>A0A143Z0Q0_9LACT</name>
<dbReference type="Gene3D" id="3.40.50.360">
    <property type="match status" value="1"/>
</dbReference>
<evidence type="ECO:0000313" key="6">
    <source>
        <dbReference type="Proteomes" id="UP000199280"/>
    </source>
</evidence>
<gene>
    <name evidence="4" type="ORF">SAMN05216375_11333</name>
    <name evidence="3" type="ORF">TR210_2033</name>
</gene>
<sequence>MQTLVIVSHPALADSNVQRFLWESLPAEGATWHHLESVYPDGQIDRETEQQQLLQYDRIIFQFPFYWYSSPALLKQWQDVVLTEGFAYGPDRSRLSGKEFGLIVALGVNEREYQAGGKEGFTISELTRPYQAMARKCGMSYLPTLVVSQFGYLSDSKRKELLIAYQQYLSKENDASLKTAENWFRLQLQKVGKSGLSEEDQRLVEQLVSLMEDNREQLDDLAWTLGQMDGSQLG</sequence>
<dbReference type="Proteomes" id="UP000076878">
    <property type="component" value="Unassembled WGS sequence"/>
</dbReference>
<dbReference type="RefSeq" id="WP_068623423.1">
    <property type="nucleotide sequence ID" value="NZ_FJNB01000015.1"/>
</dbReference>
<proteinExistence type="predicted"/>
<dbReference type="PANTHER" id="PTHR47307:SF1">
    <property type="entry name" value="GLUTATHIONE-REGULATED POTASSIUM-EFFLUX SYSTEM ANCILLARY PROTEIN KEFG"/>
    <property type="match status" value="1"/>
</dbReference>
<feature type="domain" description="Flavodoxin-like fold" evidence="2">
    <location>
        <begin position="1"/>
        <end position="168"/>
    </location>
</feature>
<dbReference type="InterPro" id="IPR029039">
    <property type="entry name" value="Flavoprotein-like_sf"/>
</dbReference>
<organism evidence="3 5">
    <name type="scientific">Trichococcus ilyis</name>
    <dbReference type="NCBI Taxonomy" id="640938"/>
    <lineage>
        <taxon>Bacteria</taxon>
        <taxon>Bacillati</taxon>
        <taxon>Bacillota</taxon>
        <taxon>Bacilli</taxon>
        <taxon>Lactobacillales</taxon>
        <taxon>Carnobacteriaceae</taxon>
        <taxon>Trichococcus</taxon>
    </lineage>
</organism>
<keyword evidence="6" id="KW-1185">Reference proteome</keyword>
<dbReference type="OrthoDB" id="9798454at2"/>
<keyword evidence="1" id="KW-0560">Oxidoreductase</keyword>
<accession>A0A143Z0Q0</accession>
<reference evidence="3 5" key="1">
    <citation type="submission" date="2016-02" db="EMBL/GenBank/DDBJ databases">
        <authorList>
            <person name="Wen L."/>
            <person name="He K."/>
            <person name="Yang H."/>
        </authorList>
    </citation>
    <scope>NUCLEOTIDE SEQUENCE [LARGE SCALE GENOMIC DNA]</scope>
    <source>
        <strain evidence="3">Trichococcus_R210</strain>
    </source>
</reference>
<dbReference type="EMBL" id="FJNB01000015">
    <property type="protein sequence ID" value="CZR03711.1"/>
    <property type="molecule type" value="Genomic_DNA"/>
</dbReference>
<dbReference type="SUPFAM" id="SSF52218">
    <property type="entry name" value="Flavoproteins"/>
    <property type="match status" value="1"/>
</dbReference>
<dbReference type="GO" id="GO:0010181">
    <property type="term" value="F:FMN binding"/>
    <property type="evidence" value="ECO:0007669"/>
    <property type="project" value="TreeGrafter"/>
</dbReference>
<dbReference type="InterPro" id="IPR046980">
    <property type="entry name" value="KefG/KefF"/>
</dbReference>
<dbReference type="GO" id="GO:0009055">
    <property type="term" value="F:electron transfer activity"/>
    <property type="evidence" value="ECO:0007669"/>
    <property type="project" value="TreeGrafter"/>
</dbReference>
<evidence type="ECO:0000256" key="1">
    <source>
        <dbReference type="ARBA" id="ARBA00023002"/>
    </source>
</evidence>
<dbReference type="STRING" id="640938.TR210_2033"/>
<evidence type="ECO:0000313" key="4">
    <source>
        <dbReference type="EMBL" id="SEJ42173.1"/>
    </source>
</evidence>
<dbReference type="Proteomes" id="UP000199280">
    <property type="component" value="Unassembled WGS sequence"/>
</dbReference>
<evidence type="ECO:0000259" key="2">
    <source>
        <dbReference type="Pfam" id="PF02525"/>
    </source>
</evidence>
<evidence type="ECO:0000313" key="3">
    <source>
        <dbReference type="EMBL" id="CZR03711.1"/>
    </source>
</evidence>
<dbReference type="Pfam" id="PF02525">
    <property type="entry name" value="Flavodoxin_2"/>
    <property type="match status" value="1"/>
</dbReference>
<dbReference type="EMBL" id="FNYT01000013">
    <property type="protein sequence ID" value="SEJ42173.1"/>
    <property type="molecule type" value="Genomic_DNA"/>
</dbReference>
<dbReference type="AlphaFoldDB" id="A0A143Z0Q0"/>
<reference evidence="4 6" key="2">
    <citation type="submission" date="2016-10" db="EMBL/GenBank/DDBJ databases">
        <authorList>
            <person name="Varghese N."/>
            <person name="Submissions S."/>
        </authorList>
    </citation>
    <scope>NUCLEOTIDE SEQUENCE [LARGE SCALE GENOMIC DNA]</scope>
    <source>
        <strain evidence="4 6">DSM 22150</strain>
    </source>
</reference>
<evidence type="ECO:0000313" key="5">
    <source>
        <dbReference type="Proteomes" id="UP000076878"/>
    </source>
</evidence>
<dbReference type="GO" id="GO:0003955">
    <property type="term" value="F:NAD(P)H dehydrogenase (quinone) activity"/>
    <property type="evidence" value="ECO:0007669"/>
    <property type="project" value="TreeGrafter"/>
</dbReference>
<dbReference type="InterPro" id="IPR003680">
    <property type="entry name" value="Flavodoxin_fold"/>
</dbReference>
<protein>
    <submittedName>
        <fullName evidence="4">NADPH-quinone reductase (Modulator of drug activity B)</fullName>
    </submittedName>
</protein>